<accession>A0AAN8VSX4</accession>
<dbReference type="EMBL" id="JBAMMX010000008">
    <property type="protein sequence ID" value="KAK6935231.1"/>
    <property type="molecule type" value="Genomic_DNA"/>
</dbReference>
<comment type="caution">
    <text evidence="2">The sequence shown here is derived from an EMBL/GenBank/DDBJ whole genome shotgun (WGS) entry which is preliminary data.</text>
</comment>
<organism evidence="2 3">
    <name type="scientific">Dillenia turbinata</name>
    <dbReference type="NCBI Taxonomy" id="194707"/>
    <lineage>
        <taxon>Eukaryota</taxon>
        <taxon>Viridiplantae</taxon>
        <taxon>Streptophyta</taxon>
        <taxon>Embryophyta</taxon>
        <taxon>Tracheophyta</taxon>
        <taxon>Spermatophyta</taxon>
        <taxon>Magnoliopsida</taxon>
        <taxon>eudicotyledons</taxon>
        <taxon>Gunneridae</taxon>
        <taxon>Pentapetalae</taxon>
        <taxon>Dilleniales</taxon>
        <taxon>Dilleniaceae</taxon>
        <taxon>Dillenia</taxon>
    </lineage>
</organism>
<dbReference type="AlphaFoldDB" id="A0AAN8VSX4"/>
<comment type="similarity">
    <text evidence="1">Belongs to the ARG7 family.</text>
</comment>
<dbReference type="PANTHER" id="PTHR31374:SF304">
    <property type="entry name" value="OS04G0537100 PROTEIN"/>
    <property type="match status" value="1"/>
</dbReference>
<dbReference type="PANTHER" id="PTHR31374">
    <property type="entry name" value="AUXIN-INDUCED PROTEIN-LIKE-RELATED"/>
    <property type="match status" value="1"/>
</dbReference>
<sequence length="148" mass="17281">MIKIEGFKVTKFFKWVGQERNEKPTRKPKPVVTHPCGSRRLRFRIQKPGYVRVGQELDMEKKQRKVPKGHLAVYVGESDNDTRRMVVPVINFNHPLFADLLREAEEEFGFDHPGVITLRCRVSDFENVQMKISAGDHSRKYSGKHTCW</sequence>
<protein>
    <submittedName>
        <fullName evidence="2">Small auxin-up RNA</fullName>
    </submittedName>
</protein>
<dbReference type="InterPro" id="IPR003676">
    <property type="entry name" value="SAUR_fam"/>
</dbReference>
<dbReference type="Proteomes" id="UP001370490">
    <property type="component" value="Unassembled WGS sequence"/>
</dbReference>
<dbReference type="GO" id="GO:0009733">
    <property type="term" value="P:response to auxin"/>
    <property type="evidence" value="ECO:0007669"/>
    <property type="project" value="InterPro"/>
</dbReference>
<reference evidence="2 3" key="1">
    <citation type="submission" date="2023-12" db="EMBL/GenBank/DDBJ databases">
        <title>A high-quality genome assembly for Dillenia turbinata (Dilleniales).</title>
        <authorList>
            <person name="Chanderbali A."/>
        </authorList>
    </citation>
    <scope>NUCLEOTIDE SEQUENCE [LARGE SCALE GENOMIC DNA]</scope>
    <source>
        <strain evidence="2">LSX21</strain>
        <tissue evidence="2">Leaf</tissue>
    </source>
</reference>
<gene>
    <name evidence="2" type="ORF">RJ641_035386</name>
</gene>
<proteinExistence type="inferred from homology"/>
<name>A0AAN8VSX4_9MAGN</name>
<evidence type="ECO:0000313" key="2">
    <source>
        <dbReference type="EMBL" id="KAK6935231.1"/>
    </source>
</evidence>
<evidence type="ECO:0000256" key="1">
    <source>
        <dbReference type="ARBA" id="ARBA00006974"/>
    </source>
</evidence>
<keyword evidence="3" id="KW-1185">Reference proteome</keyword>
<dbReference type="Pfam" id="PF02519">
    <property type="entry name" value="Auxin_inducible"/>
    <property type="match status" value="1"/>
</dbReference>
<evidence type="ECO:0000313" key="3">
    <source>
        <dbReference type="Proteomes" id="UP001370490"/>
    </source>
</evidence>